<dbReference type="AlphaFoldDB" id="A0AAQ3SIG3"/>
<evidence type="ECO:0000313" key="2">
    <source>
        <dbReference type="EMBL" id="WVZ50370.1"/>
    </source>
</evidence>
<feature type="region of interest" description="Disordered" evidence="1">
    <location>
        <begin position="1"/>
        <end position="27"/>
    </location>
</feature>
<proteinExistence type="predicted"/>
<keyword evidence="3" id="KW-1185">Reference proteome</keyword>
<dbReference type="EMBL" id="CP144745">
    <property type="protein sequence ID" value="WVZ50370.1"/>
    <property type="molecule type" value="Genomic_DNA"/>
</dbReference>
<dbReference type="Proteomes" id="UP001341281">
    <property type="component" value="Chromosome 01"/>
</dbReference>
<reference evidence="2 3" key="1">
    <citation type="submission" date="2024-02" db="EMBL/GenBank/DDBJ databases">
        <title>High-quality chromosome-scale genome assembly of Pensacola bahiagrass (Paspalum notatum Flugge var. saurae).</title>
        <authorList>
            <person name="Vega J.M."/>
            <person name="Podio M."/>
            <person name="Orjuela J."/>
            <person name="Siena L.A."/>
            <person name="Pessino S.C."/>
            <person name="Combes M.C."/>
            <person name="Mariac C."/>
            <person name="Albertini E."/>
            <person name="Pupilli F."/>
            <person name="Ortiz J.P.A."/>
            <person name="Leblanc O."/>
        </authorList>
    </citation>
    <scope>NUCLEOTIDE SEQUENCE [LARGE SCALE GENOMIC DNA]</scope>
    <source>
        <strain evidence="2">R1</strain>
        <tissue evidence="2">Leaf</tissue>
    </source>
</reference>
<name>A0AAQ3SIG3_PASNO</name>
<organism evidence="2 3">
    <name type="scientific">Paspalum notatum var. saurae</name>
    <dbReference type="NCBI Taxonomy" id="547442"/>
    <lineage>
        <taxon>Eukaryota</taxon>
        <taxon>Viridiplantae</taxon>
        <taxon>Streptophyta</taxon>
        <taxon>Embryophyta</taxon>
        <taxon>Tracheophyta</taxon>
        <taxon>Spermatophyta</taxon>
        <taxon>Magnoliopsida</taxon>
        <taxon>Liliopsida</taxon>
        <taxon>Poales</taxon>
        <taxon>Poaceae</taxon>
        <taxon>PACMAD clade</taxon>
        <taxon>Panicoideae</taxon>
        <taxon>Andropogonodae</taxon>
        <taxon>Paspaleae</taxon>
        <taxon>Paspalinae</taxon>
        <taxon>Paspalum</taxon>
    </lineage>
</organism>
<feature type="compositionally biased region" description="Gly residues" evidence="1">
    <location>
        <begin position="10"/>
        <end position="19"/>
    </location>
</feature>
<sequence length="76" mass="7765">MQVEAQEGAGQRGPGGGGPHVTEGHAGTGKRLACALAVSPSRDAVAGAASSDGRVHLREEKVFVQLGVKEERDSRS</sequence>
<protein>
    <submittedName>
        <fullName evidence="2">Uncharacterized protein</fullName>
    </submittedName>
</protein>
<gene>
    <name evidence="2" type="ORF">U9M48_001628</name>
</gene>
<evidence type="ECO:0000256" key="1">
    <source>
        <dbReference type="SAM" id="MobiDB-lite"/>
    </source>
</evidence>
<evidence type="ECO:0000313" key="3">
    <source>
        <dbReference type="Proteomes" id="UP001341281"/>
    </source>
</evidence>
<accession>A0AAQ3SIG3</accession>